<evidence type="ECO:0000313" key="3">
    <source>
        <dbReference type="Proteomes" id="UP000199545"/>
    </source>
</evidence>
<dbReference type="SUPFAM" id="SSF53335">
    <property type="entry name" value="S-adenosyl-L-methionine-dependent methyltransferases"/>
    <property type="match status" value="1"/>
</dbReference>
<dbReference type="EMBL" id="FORR01000002">
    <property type="protein sequence ID" value="SFI79161.1"/>
    <property type="molecule type" value="Genomic_DNA"/>
</dbReference>
<dbReference type="CDD" id="cd02440">
    <property type="entry name" value="AdoMet_MTases"/>
    <property type="match status" value="1"/>
</dbReference>
<protein>
    <submittedName>
        <fullName evidence="2">Methyltransferase domain-containing protein</fullName>
    </submittedName>
</protein>
<dbReference type="AlphaFoldDB" id="A0A1I3L375"/>
<keyword evidence="2" id="KW-0489">Methyltransferase</keyword>
<dbReference type="Pfam" id="PF08241">
    <property type="entry name" value="Methyltransf_11"/>
    <property type="match status" value="1"/>
</dbReference>
<keyword evidence="3" id="KW-1185">Reference proteome</keyword>
<dbReference type="InterPro" id="IPR013216">
    <property type="entry name" value="Methyltransf_11"/>
</dbReference>
<reference evidence="2 3" key="1">
    <citation type="submission" date="2016-10" db="EMBL/GenBank/DDBJ databases">
        <authorList>
            <person name="de Groot N.N."/>
        </authorList>
    </citation>
    <scope>NUCLEOTIDE SEQUENCE [LARGE SCALE GENOMIC DNA]</scope>
    <source>
        <strain evidence="2 3">DSM 44778</strain>
    </source>
</reference>
<dbReference type="GO" id="GO:0032259">
    <property type="term" value="P:methylation"/>
    <property type="evidence" value="ECO:0007669"/>
    <property type="project" value="UniProtKB-KW"/>
</dbReference>
<evidence type="ECO:0000313" key="2">
    <source>
        <dbReference type="EMBL" id="SFI79161.1"/>
    </source>
</evidence>
<accession>A0A1I3L375</accession>
<evidence type="ECO:0000259" key="1">
    <source>
        <dbReference type="Pfam" id="PF08241"/>
    </source>
</evidence>
<sequence>MTKKYIHDHLNHHFHFDGRRILDFGSGTGANCSIFSPENYIGVDPDARRIRYAKRLYPGYNFLPLEGHQLPVENQSIDYILIIAVLHHISSEELTDYFREFERVLKPTGTIIVMEPYLEAARPFSNRFMQWFDKGNYIRAENHYLSLFQEQNYDCNILKKFRKCFLYNELFFCACPKKAVRIQ</sequence>
<keyword evidence="2" id="KW-0808">Transferase</keyword>
<dbReference type="GO" id="GO:0008757">
    <property type="term" value="F:S-adenosylmethionine-dependent methyltransferase activity"/>
    <property type="evidence" value="ECO:0007669"/>
    <property type="project" value="InterPro"/>
</dbReference>
<dbReference type="STRING" id="46223.SAMN05421852_10220"/>
<dbReference type="InterPro" id="IPR029063">
    <property type="entry name" value="SAM-dependent_MTases_sf"/>
</dbReference>
<feature type="domain" description="Methyltransferase type 11" evidence="1">
    <location>
        <begin position="22"/>
        <end position="113"/>
    </location>
</feature>
<dbReference type="Proteomes" id="UP000199545">
    <property type="component" value="Unassembled WGS sequence"/>
</dbReference>
<dbReference type="Gene3D" id="3.40.50.150">
    <property type="entry name" value="Vaccinia Virus protein VP39"/>
    <property type="match status" value="1"/>
</dbReference>
<gene>
    <name evidence="2" type="ORF">SAMN05421852_10220</name>
</gene>
<organism evidence="2 3">
    <name type="scientific">Thermoflavimicrobium dichotomicum</name>
    <dbReference type="NCBI Taxonomy" id="46223"/>
    <lineage>
        <taxon>Bacteria</taxon>
        <taxon>Bacillati</taxon>
        <taxon>Bacillota</taxon>
        <taxon>Bacilli</taxon>
        <taxon>Bacillales</taxon>
        <taxon>Thermoactinomycetaceae</taxon>
        <taxon>Thermoflavimicrobium</taxon>
    </lineage>
</organism>
<proteinExistence type="predicted"/>
<dbReference type="PANTHER" id="PTHR43861">
    <property type="entry name" value="TRANS-ACONITATE 2-METHYLTRANSFERASE-RELATED"/>
    <property type="match status" value="1"/>
</dbReference>
<name>A0A1I3L375_9BACL</name>